<comment type="similarity">
    <text evidence="1">Belongs to the AHA1 family.</text>
</comment>
<evidence type="ECO:0000313" key="4">
    <source>
        <dbReference type="Proteomes" id="UP000216840"/>
    </source>
</evidence>
<evidence type="ECO:0000259" key="2">
    <source>
        <dbReference type="Pfam" id="PF08327"/>
    </source>
</evidence>
<dbReference type="InterPro" id="IPR023393">
    <property type="entry name" value="START-like_dom_sf"/>
</dbReference>
<dbReference type="CDD" id="cd07814">
    <property type="entry name" value="SRPBCC_CalC_Aha1-like"/>
    <property type="match status" value="1"/>
</dbReference>
<dbReference type="EMBL" id="NGJN01000005">
    <property type="protein sequence ID" value="OZV68170.1"/>
    <property type="molecule type" value="Genomic_DNA"/>
</dbReference>
<evidence type="ECO:0000313" key="3">
    <source>
        <dbReference type="EMBL" id="OZV68170.1"/>
    </source>
</evidence>
<dbReference type="Pfam" id="PF08327">
    <property type="entry name" value="AHSA1"/>
    <property type="match status" value="1"/>
</dbReference>
<protein>
    <recommendedName>
        <fullName evidence="2">Activator of Hsp90 ATPase homologue 1/2-like C-terminal domain-containing protein</fullName>
    </recommendedName>
</protein>
<dbReference type="InterPro" id="IPR013538">
    <property type="entry name" value="ASHA1/2-like_C"/>
</dbReference>
<proteinExistence type="inferred from homology"/>
<gene>
    <name evidence="3" type="ORF">CA834_11020</name>
</gene>
<dbReference type="Gene3D" id="3.30.530.20">
    <property type="match status" value="1"/>
</dbReference>
<reference evidence="3 4" key="1">
    <citation type="submission" date="2017-05" db="EMBL/GenBank/DDBJ databases">
        <title>The draft genome sequence of Idiomarina salinarum WNB302.</title>
        <authorList>
            <person name="Sun Y."/>
            <person name="Chen B."/>
            <person name="Du Z."/>
        </authorList>
    </citation>
    <scope>NUCLEOTIDE SEQUENCE [LARGE SCALE GENOMIC DNA]</scope>
    <source>
        <strain evidence="3 4">WNB302</strain>
    </source>
</reference>
<dbReference type="Proteomes" id="UP000216840">
    <property type="component" value="Unassembled WGS sequence"/>
</dbReference>
<feature type="domain" description="Activator of Hsp90 ATPase homologue 1/2-like C-terminal" evidence="2">
    <location>
        <begin position="56"/>
        <end position="192"/>
    </location>
</feature>
<name>A0A265US96_9FLAO</name>
<keyword evidence="4" id="KW-1185">Reference proteome</keyword>
<sequence>MGLWKKRQKSIKAQIMKYVITLMVLLLSNHTYGQAISQIDTLASGELILKQEIVINASIEKVWNAYTTPEGWKAWVTPIVEMDFKINGTIKSHYDSTATIGDKGTIVNHILNYVPYKLITMQAELNENFPEFMIGEEKNLYSIVDFDTLSENQTRLTIYGIGYKNEQQWIDLLKFFIRGNEMSLNKLKTYLE</sequence>
<accession>A0A265US96</accession>
<organism evidence="3 4">
    <name type="scientific">Winogradskyella aurantia</name>
    <dbReference type="NCBI Taxonomy" id="1915063"/>
    <lineage>
        <taxon>Bacteria</taxon>
        <taxon>Pseudomonadati</taxon>
        <taxon>Bacteroidota</taxon>
        <taxon>Flavobacteriia</taxon>
        <taxon>Flavobacteriales</taxon>
        <taxon>Flavobacteriaceae</taxon>
        <taxon>Winogradskyella</taxon>
    </lineage>
</organism>
<dbReference type="AlphaFoldDB" id="A0A265US96"/>
<comment type="caution">
    <text evidence="3">The sequence shown here is derived from an EMBL/GenBank/DDBJ whole genome shotgun (WGS) entry which is preliminary data.</text>
</comment>
<evidence type="ECO:0000256" key="1">
    <source>
        <dbReference type="ARBA" id="ARBA00006817"/>
    </source>
</evidence>
<dbReference type="SUPFAM" id="SSF55961">
    <property type="entry name" value="Bet v1-like"/>
    <property type="match status" value="1"/>
</dbReference>
<dbReference type="OrthoDB" id="7058581at2"/>